<name>A0A8T2KAY3_9PIPI</name>
<feature type="region of interest" description="Disordered" evidence="2">
    <location>
        <begin position="213"/>
        <end position="241"/>
    </location>
</feature>
<reference evidence="4" key="1">
    <citation type="thesis" date="2020" institute="ProQuest LLC" country="789 East Eisenhower Parkway, Ann Arbor, MI, USA">
        <title>Comparative Genomics and Chromosome Evolution.</title>
        <authorList>
            <person name="Mudd A.B."/>
        </authorList>
    </citation>
    <scope>NUCLEOTIDE SEQUENCE</scope>
    <source>
        <strain evidence="4">Female2</strain>
        <tissue evidence="4">Blood</tissue>
    </source>
</reference>
<evidence type="ECO:0000256" key="1">
    <source>
        <dbReference type="SAM" id="Coils"/>
    </source>
</evidence>
<dbReference type="Gene3D" id="1.20.5.170">
    <property type="match status" value="1"/>
</dbReference>
<dbReference type="EMBL" id="JAACNH010000002">
    <property type="protein sequence ID" value="KAG8453074.1"/>
    <property type="molecule type" value="Genomic_DNA"/>
</dbReference>
<dbReference type="CDD" id="cd14706">
    <property type="entry name" value="bZIP_CREBZF"/>
    <property type="match status" value="1"/>
</dbReference>
<keyword evidence="1" id="KW-0175">Coiled coil</keyword>
<feature type="coiled-coil region" evidence="1">
    <location>
        <begin position="145"/>
        <end position="179"/>
    </location>
</feature>
<protein>
    <recommendedName>
        <fullName evidence="3">BZIP domain-containing protein</fullName>
    </recommendedName>
</protein>
<feature type="domain" description="BZIP" evidence="3">
    <location>
        <begin position="129"/>
        <end position="183"/>
    </location>
</feature>
<accession>A0A8T2KAY3</accession>
<evidence type="ECO:0000259" key="3">
    <source>
        <dbReference type="PROSITE" id="PS50217"/>
    </source>
</evidence>
<feature type="region of interest" description="Disordered" evidence="2">
    <location>
        <begin position="1"/>
        <end position="71"/>
    </location>
</feature>
<dbReference type="Proteomes" id="UP000812440">
    <property type="component" value="Chromosome 2"/>
</dbReference>
<feature type="compositionally biased region" description="Basic residues" evidence="2">
    <location>
        <begin position="17"/>
        <end position="30"/>
    </location>
</feature>
<dbReference type="InterPro" id="IPR046347">
    <property type="entry name" value="bZIP_sf"/>
</dbReference>
<sequence length="271" mass="29538">MRHRLTDRANLSLPRHPPARRGQRKSQAVRKLKDQGNPDMSDRSRGVCPGYSPPGTVKEGSPGWWRGDGEEGEPFEELLQQLVGCTDITDHTENGESSGGDTWLEKMAAGSATSSNMAGQSRGGYPGNKNALAARLNRLRKKEYVRGLESQVARLSEENRDLQQERRSLCARVRELEGEARYLRAVLANDSALSQVLNRLTGLKGARLSTSLFRSPNENAGDHDYALPGTKEEDEDGAPSGGGGVCLHVDKDKLSVEFCAVCSKNASTDTM</sequence>
<dbReference type="GO" id="GO:0003700">
    <property type="term" value="F:DNA-binding transcription factor activity"/>
    <property type="evidence" value="ECO:0007669"/>
    <property type="project" value="InterPro"/>
</dbReference>
<dbReference type="InterPro" id="IPR004827">
    <property type="entry name" value="bZIP"/>
</dbReference>
<organism evidence="4 5">
    <name type="scientific">Hymenochirus boettgeri</name>
    <name type="common">Congo dwarf clawed frog</name>
    <dbReference type="NCBI Taxonomy" id="247094"/>
    <lineage>
        <taxon>Eukaryota</taxon>
        <taxon>Metazoa</taxon>
        <taxon>Chordata</taxon>
        <taxon>Craniata</taxon>
        <taxon>Vertebrata</taxon>
        <taxon>Euteleostomi</taxon>
        <taxon>Amphibia</taxon>
        <taxon>Batrachia</taxon>
        <taxon>Anura</taxon>
        <taxon>Pipoidea</taxon>
        <taxon>Pipidae</taxon>
        <taxon>Pipinae</taxon>
        <taxon>Hymenochirus</taxon>
    </lineage>
</organism>
<dbReference type="SUPFAM" id="SSF57959">
    <property type="entry name" value="Leucine zipper domain"/>
    <property type="match status" value="1"/>
</dbReference>
<proteinExistence type="predicted"/>
<evidence type="ECO:0000313" key="4">
    <source>
        <dbReference type="EMBL" id="KAG8453074.1"/>
    </source>
</evidence>
<comment type="caution">
    <text evidence="4">The sequence shown here is derived from an EMBL/GenBank/DDBJ whole genome shotgun (WGS) entry which is preliminary data.</text>
</comment>
<feature type="compositionally biased region" description="Basic and acidic residues" evidence="2">
    <location>
        <begin position="31"/>
        <end position="45"/>
    </location>
</feature>
<evidence type="ECO:0000256" key="2">
    <source>
        <dbReference type="SAM" id="MobiDB-lite"/>
    </source>
</evidence>
<gene>
    <name evidence="4" type="ORF">GDO86_004764</name>
</gene>
<dbReference type="AlphaFoldDB" id="A0A8T2KAY3"/>
<dbReference type="PROSITE" id="PS50217">
    <property type="entry name" value="BZIP"/>
    <property type="match status" value="1"/>
</dbReference>
<keyword evidence="5" id="KW-1185">Reference proteome</keyword>
<dbReference type="OrthoDB" id="6606299at2759"/>
<evidence type="ECO:0000313" key="5">
    <source>
        <dbReference type="Proteomes" id="UP000812440"/>
    </source>
</evidence>